<reference evidence="3" key="1">
    <citation type="journal article" date="2014" name="Int. J. Syst. Evol. Microbiol.">
        <title>Complete genome of a new Firmicutes species belonging to the dominant human colonic microbiota ('Ruminococcus bicirculans') reveals two chromosomes and a selective capacity to utilize plant glucans.</title>
        <authorList>
            <consortium name="NISC Comparative Sequencing Program"/>
            <person name="Wegmann U."/>
            <person name="Louis P."/>
            <person name="Goesmann A."/>
            <person name="Henrissat B."/>
            <person name="Duncan S.H."/>
            <person name="Flint H.J."/>
        </authorList>
    </citation>
    <scope>NUCLEOTIDE SEQUENCE</scope>
    <source>
        <strain evidence="3">NBRC 103408</strain>
    </source>
</reference>
<dbReference type="EMBL" id="BSNF01000001">
    <property type="protein sequence ID" value="GLQ05717.1"/>
    <property type="molecule type" value="Genomic_DNA"/>
</dbReference>
<dbReference type="PANTHER" id="PTHR30441">
    <property type="entry name" value="DUF748 DOMAIN-CONTAINING PROTEIN"/>
    <property type="match status" value="1"/>
</dbReference>
<evidence type="ECO:0000313" key="3">
    <source>
        <dbReference type="EMBL" id="GLQ05717.1"/>
    </source>
</evidence>
<dbReference type="Proteomes" id="UP001161409">
    <property type="component" value="Unassembled WGS sequence"/>
</dbReference>
<reference evidence="3" key="2">
    <citation type="submission" date="2023-01" db="EMBL/GenBank/DDBJ databases">
        <title>Draft genome sequence of Sneathiella chinensis strain NBRC 103408.</title>
        <authorList>
            <person name="Sun Q."/>
            <person name="Mori K."/>
        </authorList>
    </citation>
    <scope>NUCLEOTIDE SEQUENCE</scope>
    <source>
        <strain evidence="3">NBRC 103408</strain>
    </source>
</reference>
<feature type="region of interest" description="Disordered" evidence="1">
    <location>
        <begin position="340"/>
        <end position="364"/>
    </location>
</feature>
<feature type="region of interest" description="Disordered" evidence="1">
    <location>
        <begin position="622"/>
        <end position="646"/>
    </location>
</feature>
<evidence type="ECO:0000313" key="4">
    <source>
        <dbReference type="Proteomes" id="UP001161409"/>
    </source>
</evidence>
<dbReference type="InterPro" id="IPR052894">
    <property type="entry name" value="AsmA-related"/>
</dbReference>
<accession>A0ABQ5U0I4</accession>
<evidence type="ECO:0000256" key="1">
    <source>
        <dbReference type="SAM" id="MobiDB-lite"/>
    </source>
</evidence>
<dbReference type="RefSeq" id="WP_169559692.1">
    <property type="nucleotide sequence ID" value="NZ_BSNF01000001.1"/>
</dbReference>
<feature type="domain" description="AsmA" evidence="2">
    <location>
        <begin position="4"/>
        <end position="266"/>
    </location>
</feature>
<dbReference type="PANTHER" id="PTHR30441:SF4">
    <property type="entry name" value="PROTEIN ASMA"/>
    <property type="match status" value="1"/>
</dbReference>
<evidence type="ECO:0000259" key="2">
    <source>
        <dbReference type="Pfam" id="PF05170"/>
    </source>
</evidence>
<name>A0ABQ5U0I4_9PROT</name>
<organism evidence="3 4">
    <name type="scientific">Sneathiella chinensis</name>
    <dbReference type="NCBI Taxonomy" id="349750"/>
    <lineage>
        <taxon>Bacteria</taxon>
        <taxon>Pseudomonadati</taxon>
        <taxon>Pseudomonadota</taxon>
        <taxon>Alphaproteobacteria</taxon>
        <taxon>Sneathiellales</taxon>
        <taxon>Sneathiellaceae</taxon>
        <taxon>Sneathiella</taxon>
    </lineage>
</organism>
<protein>
    <submittedName>
        <fullName evidence="3">Cell envelope biogenesis protein AsmA</fullName>
    </submittedName>
</protein>
<dbReference type="Pfam" id="PF05170">
    <property type="entry name" value="AsmA"/>
    <property type="match status" value="2"/>
</dbReference>
<dbReference type="InterPro" id="IPR007844">
    <property type="entry name" value="AsmA"/>
</dbReference>
<keyword evidence="4" id="KW-1185">Reference proteome</keyword>
<sequence>MKKIFYGLLGLIVLLVAAVIAIPFLVPADRIKEELIIATNDATGRTLAIDGDFGISVFPVLGLNSSKVSFSNAPSSSQPNMAEINTLTVELKLLPLLGGQVEVDKFVLDGLVVNLEVDKTGKQNWVFDTASGEAPAKDAKADDAASGADSLGISDLSLGDVQLKNARISYTDQASGTAEVLDNVNLALVLKGLDQPFSAEGRADWNNETINIKTSVGKLRAILENKATSVSAELSGNPLRLTFDGEIATLTPIAVTGQTNLEVPSVKSLAGWVGAPLEARDGTFETLTIEGAVGVKDTLYTFTNSKIAFDKITADGDFKVSLAGKVPSLEGRLDIPELDVNPYLPEDQGEKADTKATPAKADGQKWDDTPFDFSGLKAANAKFDLTVGKILVQEIKIGKSALSTVLKNGVLNAELKELNLYEGVGRGQVVLNASGKTPSIKKSFTMEGISLNPLLTDAADFDRLEGTGLIQFDLAATGNSQKQMVEKLNGNGRILFEDGAIKGINLAAMARNVTNAFQGSGDEQKTDFAELSGTFDIKNGLLTNSDLLMKNPFIRLTGSGTVNMPPQTLDYRLEPKLVASSEGQGGGQAGGIMVPIKITGGWDDPKFAPDLAGALKNVADPSKLKDTLEGSGKKTLEDLGKGGGDAVKDTLKKGLGGFLGGSKN</sequence>
<feature type="domain" description="AsmA" evidence="2">
    <location>
        <begin position="296"/>
        <end position="546"/>
    </location>
</feature>
<comment type="caution">
    <text evidence="3">The sequence shown here is derived from an EMBL/GenBank/DDBJ whole genome shotgun (WGS) entry which is preliminary data.</text>
</comment>
<gene>
    <name evidence="3" type="primary">amsA</name>
    <name evidence="3" type="ORF">GCM10007924_09380</name>
</gene>
<proteinExistence type="predicted"/>